<feature type="domain" description="RING-type" evidence="2">
    <location>
        <begin position="179"/>
        <end position="224"/>
    </location>
</feature>
<evidence type="ECO:0000259" key="2">
    <source>
        <dbReference type="PROSITE" id="PS50089"/>
    </source>
</evidence>
<dbReference type="Pfam" id="PF05290">
    <property type="entry name" value="Baculo_IE-1"/>
    <property type="match status" value="1"/>
</dbReference>
<keyword evidence="1" id="KW-0479">Metal-binding</keyword>
<accession>A0ABX6TR19</accession>
<dbReference type="SUPFAM" id="SSF57850">
    <property type="entry name" value="RING/U-box"/>
    <property type="match status" value="1"/>
</dbReference>
<name>A0ABX6TR19_9ABAC</name>
<reference evidence="3 4" key="1">
    <citation type="journal article" date="2020" name="Genomics">
        <title>Characterization of a novel alphabaculovirus isolated from the Southern armyworm, Spodoptera eridania (Cramer, 1782) (Lepidoptera: Noctuidae) and the evolution of odv-e66, a bacterium-acquired baculoviral chondroitinase gene.</title>
        <authorList>
            <person name="Rodrigues D.T."/>
            <person name="Peterson L."/>
            <person name="de Oliveira L.B."/>
            <person name="Sosa-Gomez D.R."/>
            <person name="Ribeiro B.M."/>
            <person name="Ardisson-Araujo D.M.P."/>
        </authorList>
    </citation>
    <scope>NUCLEOTIDE SEQUENCE [LARGE SCALE GENOMIC DNA]</scope>
    <source>
        <strain evidence="3">CNPSo-165</strain>
    </source>
</reference>
<keyword evidence="1" id="KW-0862">Zinc</keyword>
<dbReference type="EMBL" id="MT040195">
    <property type="protein sequence ID" value="QNV47915.1"/>
    <property type="molecule type" value="Genomic_DNA"/>
</dbReference>
<dbReference type="GeneID" id="80539167"/>
<evidence type="ECO:0000313" key="4">
    <source>
        <dbReference type="Proteomes" id="UP000831439"/>
    </source>
</evidence>
<dbReference type="Proteomes" id="UP000831439">
    <property type="component" value="Segment"/>
</dbReference>
<dbReference type="InterPro" id="IPR001841">
    <property type="entry name" value="Znf_RING"/>
</dbReference>
<keyword evidence="4" id="KW-1185">Reference proteome</keyword>
<proteinExistence type="predicted"/>
<evidence type="ECO:0000256" key="1">
    <source>
        <dbReference type="PROSITE-ProRule" id="PRU00175"/>
    </source>
</evidence>
<keyword evidence="1" id="KW-0863">Zinc-finger</keyword>
<evidence type="ECO:0000313" key="3">
    <source>
        <dbReference type="EMBL" id="QNV47915.1"/>
    </source>
</evidence>
<dbReference type="InterPro" id="IPR007954">
    <property type="entry name" value="Baculo_IE-1"/>
</dbReference>
<organism evidence="3 4">
    <name type="scientific">Spodoptera eridania nucleopolyhedrovirus</name>
    <dbReference type="NCBI Taxonomy" id="2315721"/>
    <lineage>
        <taxon>Viruses</taxon>
        <taxon>Viruses incertae sedis</taxon>
        <taxon>Naldaviricetes</taxon>
        <taxon>Lefavirales</taxon>
        <taxon>Baculoviridae</taxon>
        <taxon>Alphabaculovirus</taxon>
        <taxon>Alphabaculovirus speridaniae</taxon>
    </lineage>
</organism>
<sequence length="245" mass="28659">MKRSKSMSNYDVELCTQVFSNFLFSNLYTPDLALNVKAHHAVRMAAFKIIQDTYKQSYNCSLDELLSFRENEEDVSLPRDKCVHYLINDIKNVLDVVEHLKNQPKFQYNMYIFTPYVRQLRIINDLFKNDFCCSALVKTNGATLNELCERGEKYMHIIKLMNERIQVINVFTNPRVYQCNICQESSAEEHFLKPNECCGYNLCYVCYVELWKHCSLYPVCPVCKTSFKTSSSSKQIVEHDANVEL</sequence>
<dbReference type="PROSITE" id="PS50089">
    <property type="entry name" value="ZF_RING_2"/>
    <property type="match status" value="1"/>
</dbReference>
<dbReference type="RefSeq" id="YP_010800563.1">
    <property type="nucleotide sequence ID" value="NC_076869.1"/>
</dbReference>
<protein>
    <submittedName>
        <fullName evidence="3">Immediate early 0 protein</fullName>
    </submittedName>
</protein>